<dbReference type="EMBL" id="OX459123">
    <property type="protein sequence ID" value="CAI9110637.1"/>
    <property type="molecule type" value="Genomic_DNA"/>
</dbReference>
<proteinExistence type="predicted"/>
<dbReference type="PANTHER" id="PTHR34201">
    <property type="entry name" value="GLYCINE-RICH PROTEIN"/>
    <property type="match status" value="1"/>
</dbReference>
<reference evidence="1" key="1">
    <citation type="submission" date="2023-03" db="EMBL/GenBank/DDBJ databases">
        <authorList>
            <person name="Julca I."/>
        </authorList>
    </citation>
    <scope>NUCLEOTIDE SEQUENCE</scope>
</reference>
<dbReference type="Proteomes" id="UP001161247">
    <property type="component" value="Chromosome 6"/>
</dbReference>
<keyword evidence="2" id="KW-1185">Reference proteome</keyword>
<evidence type="ECO:0000313" key="1">
    <source>
        <dbReference type="EMBL" id="CAI9110637.1"/>
    </source>
</evidence>
<protein>
    <submittedName>
        <fullName evidence="1">OLC1v1010698C1</fullName>
    </submittedName>
</protein>
<evidence type="ECO:0000313" key="2">
    <source>
        <dbReference type="Proteomes" id="UP001161247"/>
    </source>
</evidence>
<gene>
    <name evidence="1" type="ORF">OLC1_LOCUS18241</name>
</gene>
<dbReference type="InterPro" id="IPR053288">
    <property type="entry name" value="TGD_Bridge_Protein"/>
</dbReference>
<dbReference type="PANTHER" id="PTHR34201:SF6">
    <property type="entry name" value="GLYCINE-RICH PROTEIN"/>
    <property type="match status" value="1"/>
</dbReference>
<name>A0AAV1DS05_OLDCO</name>
<organism evidence="1 2">
    <name type="scientific">Oldenlandia corymbosa var. corymbosa</name>
    <dbReference type="NCBI Taxonomy" id="529605"/>
    <lineage>
        <taxon>Eukaryota</taxon>
        <taxon>Viridiplantae</taxon>
        <taxon>Streptophyta</taxon>
        <taxon>Embryophyta</taxon>
        <taxon>Tracheophyta</taxon>
        <taxon>Spermatophyta</taxon>
        <taxon>Magnoliopsida</taxon>
        <taxon>eudicotyledons</taxon>
        <taxon>Gunneridae</taxon>
        <taxon>Pentapetalae</taxon>
        <taxon>asterids</taxon>
        <taxon>lamiids</taxon>
        <taxon>Gentianales</taxon>
        <taxon>Rubiaceae</taxon>
        <taxon>Rubioideae</taxon>
        <taxon>Spermacoceae</taxon>
        <taxon>Hedyotis-Oldenlandia complex</taxon>
        <taxon>Oldenlandia</taxon>
    </lineage>
</organism>
<dbReference type="AlphaFoldDB" id="A0AAV1DS05"/>
<accession>A0AAV1DS05</accession>
<sequence length="138" mass="14396">MDGKALHFNGLQGSNSSSFWNIKGFDGSKRKREDRRVSVNEFLHEYGRKVEESVLGPGAGFGVGCGVGLGLGVTGGVGIGGSMWNHLRMAFGVGIGCGVGVGIGYGQGLGIGASLDSIRSRLLPLKKVKSKKTILLPY</sequence>